<comment type="caution">
    <text evidence="2">The sequence shown here is derived from an EMBL/GenBank/DDBJ whole genome shotgun (WGS) entry which is preliminary data.</text>
</comment>
<accession>A0A948TBI5</accession>
<dbReference type="AlphaFoldDB" id="A0A948TBI5"/>
<keyword evidence="1" id="KW-0472">Membrane</keyword>
<dbReference type="Proteomes" id="UP000783796">
    <property type="component" value="Unassembled WGS sequence"/>
</dbReference>
<reference evidence="2" key="2">
    <citation type="submission" date="2021-04" db="EMBL/GenBank/DDBJ databases">
        <authorList>
            <person name="Gilroy R."/>
        </authorList>
    </citation>
    <scope>NUCLEOTIDE SEQUENCE</scope>
    <source>
        <strain evidence="2">G4-2901</strain>
    </source>
</reference>
<feature type="transmembrane region" description="Helical" evidence="1">
    <location>
        <begin position="12"/>
        <end position="33"/>
    </location>
</feature>
<sequence>MTKNTRTWIRMTVSLFLTVFVVYYAIISAYAHVHVVNGVMVVHSHPFSDQHSHTAGQTLVLHFLTDFHSLEASEPLIVDTPFQPIFLIDYTEHVPTCLLPEFDSGIGLRAPPYSSFLFV</sequence>
<keyword evidence="1" id="KW-0812">Transmembrane</keyword>
<evidence type="ECO:0000313" key="2">
    <source>
        <dbReference type="EMBL" id="MBU3837934.1"/>
    </source>
</evidence>
<proteinExistence type="predicted"/>
<organism evidence="2 3">
    <name type="scientific">Candidatus Phocaeicola faecigallinarum</name>
    <dbReference type="NCBI Taxonomy" id="2838732"/>
    <lineage>
        <taxon>Bacteria</taxon>
        <taxon>Pseudomonadati</taxon>
        <taxon>Bacteroidota</taxon>
        <taxon>Bacteroidia</taxon>
        <taxon>Bacteroidales</taxon>
        <taxon>Bacteroidaceae</taxon>
        <taxon>Phocaeicola</taxon>
    </lineage>
</organism>
<protein>
    <submittedName>
        <fullName evidence="2">Uncharacterized protein</fullName>
    </submittedName>
</protein>
<evidence type="ECO:0000313" key="3">
    <source>
        <dbReference type="Proteomes" id="UP000783796"/>
    </source>
</evidence>
<gene>
    <name evidence="2" type="ORF">H9777_06400</name>
</gene>
<dbReference type="EMBL" id="JAHLFW010000057">
    <property type="protein sequence ID" value="MBU3837934.1"/>
    <property type="molecule type" value="Genomic_DNA"/>
</dbReference>
<reference evidence="2" key="1">
    <citation type="journal article" date="2021" name="PeerJ">
        <title>Extensive microbial diversity within the chicken gut microbiome revealed by metagenomics and culture.</title>
        <authorList>
            <person name="Gilroy R."/>
            <person name="Ravi A."/>
            <person name="Getino M."/>
            <person name="Pursley I."/>
            <person name="Horton D.L."/>
            <person name="Alikhan N.F."/>
            <person name="Baker D."/>
            <person name="Gharbi K."/>
            <person name="Hall N."/>
            <person name="Watson M."/>
            <person name="Adriaenssens E.M."/>
            <person name="Foster-Nyarko E."/>
            <person name="Jarju S."/>
            <person name="Secka A."/>
            <person name="Antonio M."/>
            <person name="Oren A."/>
            <person name="Chaudhuri R.R."/>
            <person name="La Ragione R."/>
            <person name="Hildebrand F."/>
            <person name="Pallen M.J."/>
        </authorList>
    </citation>
    <scope>NUCLEOTIDE SEQUENCE</scope>
    <source>
        <strain evidence="2">G4-2901</strain>
    </source>
</reference>
<name>A0A948TBI5_9BACT</name>
<evidence type="ECO:0000256" key="1">
    <source>
        <dbReference type="SAM" id="Phobius"/>
    </source>
</evidence>
<keyword evidence="1" id="KW-1133">Transmembrane helix</keyword>